<dbReference type="Gene3D" id="2.60.40.1190">
    <property type="match status" value="1"/>
</dbReference>
<dbReference type="GO" id="GO:0030246">
    <property type="term" value="F:carbohydrate binding"/>
    <property type="evidence" value="ECO:0007669"/>
    <property type="project" value="InterPro"/>
</dbReference>
<evidence type="ECO:0000313" key="5">
    <source>
        <dbReference type="Proteomes" id="UP001145087"/>
    </source>
</evidence>
<dbReference type="InterPro" id="IPR010502">
    <property type="entry name" value="Carb-bd_dom_fam9"/>
</dbReference>
<sequence length="743" mass="84898">MKILKILIICLLIFEFHGSAKTAEVIVINSNSGELNFDGVPDEFFWQSAQTFNLVMHSPNFSASPQESSTVYMTYDENYLYVAAFLDYRDPNNIIATSKKRDEKSKNPDSFGILLDTYDDNENALAFFTMPAGQRIDYAVSNDAQMMPGLMGATSQNYSWNTFWDVKTARTQKGWTVEMRIPFSSLRFQEVDGKVQMGLLINRTVSHCNEIDSYPATDPRFGILAPIKPSLAQTIELRGVKNSQPVYVSPYVSTGFEKNNELNEEETAFKYNNDKKLTGGLDVKYSLTSNLTMDLTLNTDFAQVEADDEMVNLTRYALFFPEKRMFFQERSSIFDFGLGGPSKLFYSRRIGIDEDGNTMPIYGGARLTGRIGKWDMGFMDMQTQKNDITPSENFGVLRFRRQVINANSYVGAIMTSRISPDNINYYSYGVDGIFRIFDDDYVKVNVAQTTDSLGNNFNSSADNAFFSVSWERRSEEGFAYDLSYKYAGESFDPRVGFMSRYATQGPRVTFRYGWLPGDESKLFSYNVDFSAYRSYRVSDNELETGMYGPGVSIFTKKGWFYKVDLNYNIAGVDEGFDLDKNVTVPIDTYKYYSGRLNVMSPVSKLLSAQMMFSGGEFYDGTSITVSATPILNLSGSVQLSGYYNYSHVEFPDRDQIMNAHVTRLKFLYMFNTKLSLSSFIQLNNISDFMVSNFRLRYNPKEGNDLYIVYNEIRPTSGYFDDNMENVDFLNRMFQLKYVHTFQL</sequence>
<proteinExistence type="predicted"/>
<feature type="domain" description="DUF5916" evidence="3">
    <location>
        <begin position="248"/>
        <end position="353"/>
    </location>
</feature>
<dbReference type="RefSeq" id="WP_343335373.1">
    <property type="nucleotide sequence ID" value="NZ_JAPOHD010000066.1"/>
</dbReference>
<dbReference type="Pfam" id="PF06452">
    <property type="entry name" value="CBM9_1"/>
    <property type="match status" value="1"/>
</dbReference>
<keyword evidence="1" id="KW-0732">Signal</keyword>
<dbReference type="Pfam" id="PF19313">
    <property type="entry name" value="DUF5916"/>
    <property type="match status" value="1"/>
</dbReference>
<dbReference type="Proteomes" id="UP001145087">
    <property type="component" value="Unassembled WGS sequence"/>
</dbReference>
<evidence type="ECO:0000259" key="3">
    <source>
        <dbReference type="Pfam" id="PF19313"/>
    </source>
</evidence>
<evidence type="ECO:0000259" key="2">
    <source>
        <dbReference type="Pfam" id="PF06452"/>
    </source>
</evidence>
<evidence type="ECO:0000313" key="4">
    <source>
        <dbReference type="EMBL" id="MCY1723048.1"/>
    </source>
</evidence>
<dbReference type="SUPFAM" id="SSF49344">
    <property type="entry name" value="CBD9-like"/>
    <property type="match status" value="1"/>
</dbReference>
<feature type="signal peptide" evidence="1">
    <location>
        <begin position="1"/>
        <end position="22"/>
    </location>
</feature>
<protein>
    <submittedName>
        <fullName evidence="4">DUF5916 domain-containing protein</fullName>
    </submittedName>
</protein>
<comment type="caution">
    <text evidence="4">The sequence shown here is derived from an EMBL/GenBank/DDBJ whole genome shotgun (WGS) entry which is preliminary data.</text>
</comment>
<organism evidence="4 5">
    <name type="scientific">Draconibacterium aestuarii</name>
    <dbReference type="NCBI Taxonomy" id="2998507"/>
    <lineage>
        <taxon>Bacteria</taxon>
        <taxon>Pseudomonadati</taxon>
        <taxon>Bacteroidota</taxon>
        <taxon>Bacteroidia</taxon>
        <taxon>Marinilabiliales</taxon>
        <taxon>Prolixibacteraceae</taxon>
        <taxon>Draconibacterium</taxon>
    </lineage>
</organism>
<dbReference type="GO" id="GO:0016052">
    <property type="term" value="P:carbohydrate catabolic process"/>
    <property type="evidence" value="ECO:0007669"/>
    <property type="project" value="InterPro"/>
</dbReference>
<feature type="chain" id="PRO_5040822779" evidence="1">
    <location>
        <begin position="23"/>
        <end position="743"/>
    </location>
</feature>
<accession>A0A9X3F9I7</accession>
<dbReference type="AlphaFoldDB" id="A0A9X3F9I7"/>
<dbReference type="CDD" id="cd09618">
    <property type="entry name" value="CBM9_like_2"/>
    <property type="match status" value="1"/>
</dbReference>
<name>A0A9X3F9I7_9BACT</name>
<dbReference type="EMBL" id="JAPOHD010000066">
    <property type="protein sequence ID" value="MCY1723048.1"/>
    <property type="molecule type" value="Genomic_DNA"/>
</dbReference>
<keyword evidence="5" id="KW-1185">Reference proteome</keyword>
<evidence type="ECO:0000256" key="1">
    <source>
        <dbReference type="SAM" id="SignalP"/>
    </source>
</evidence>
<reference evidence="4" key="1">
    <citation type="submission" date="2022-11" db="EMBL/GenBank/DDBJ databases">
        <title>Marilongibacter aestuarii gen. nov., sp. nov., isolated from tidal flat sediment.</title>
        <authorList>
            <person name="Jiayan W."/>
        </authorList>
    </citation>
    <scope>NUCLEOTIDE SEQUENCE</scope>
    <source>
        <strain evidence="4">Z1-6</strain>
    </source>
</reference>
<dbReference type="InterPro" id="IPR045670">
    <property type="entry name" value="DUF5916"/>
</dbReference>
<gene>
    <name evidence="4" type="ORF">OU798_22055</name>
</gene>
<feature type="domain" description="Carbohydrate-binding" evidence="2">
    <location>
        <begin position="38"/>
        <end position="199"/>
    </location>
</feature>
<dbReference type="GO" id="GO:0004553">
    <property type="term" value="F:hydrolase activity, hydrolyzing O-glycosyl compounds"/>
    <property type="evidence" value="ECO:0007669"/>
    <property type="project" value="InterPro"/>
</dbReference>